<dbReference type="InterPro" id="IPR006369">
    <property type="entry name" value="Protohaem_IX_farnesylTrfase"/>
</dbReference>
<dbReference type="InterPro" id="IPR044878">
    <property type="entry name" value="UbiA_sf"/>
</dbReference>
<keyword evidence="5 9" id="KW-1133">Transmembrane helix</keyword>
<dbReference type="RefSeq" id="WP_089709492.1">
    <property type="nucleotide sequence ID" value="NZ_QCYL01000004.1"/>
</dbReference>
<dbReference type="GO" id="GO:0008495">
    <property type="term" value="F:protoheme IX farnesyltransferase activity"/>
    <property type="evidence" value="ECO:0007669"/>
    <property type="project" value="UniProtKB-UniRule"/>
</dbReference>
<dbReference type="GO" id="GO:0048034">
    <property type="term" value="P:heme O biosynthetic process"/>
    <property type="evidence" value="ECO:0007669"/>
    <property type="project" value="UniProtKB-UniRule"/>
</dbReference>
<feature type="transmembrane region" description="Helical" evidence="9">
    <location>
        <begin position="149"/>
        <end position="167"/>
    </location>
</feature>
<dbReference type="GO" id="GO:0005886">
    <property type="term" value="C:plasma membrane"/>
    <property type="evidence" value="ECO:0007669"/>
    <property type="project" value="UniProtKB-SubCell"/>
</dbReference>
<protein>
    <recommendedName>
        <fullName evidence="9">Protoheme IX farnesyltransferase</fullName>
        <ecNumber evidence="9">2.5.1.141</ecNumber>
    </recommendedName>
    <alternativeName>
        <fullName evidence="9">Heme B farnesyltransferase</fullName>
    </alternativeName>
    <alternativeName>
        <fullName evidence="9">Heme O synthase</fullName>
    </alternativeName>
</protein>
<comment type="similarity">
    <text evidence="9">Belongs to the UbiA prenyltransferase family. Protoheme IX farnesyltransferase subfamily.</text>
</comment>
<dbReference type="EMBL" id="FMAR01000002">
    <property type="protein sequence ID" value="SCC00423.1"/>
    <property type="molecule type" value="Genomic_DNA"/>
</dbReference>
<organism evidence="10 11">
    <name type="scientific">Chitinophaga costaii</name>
    <dbReference type="NCBI Taxonomy" id="1335309"/>
    <lineage>
        <taxon>Bacteria</taxon>
        <taxon>Pseudomonadati</taxon>
        <taxon>Bacteroidota</taxon>
        <taxon>Chitinophagia</taxon>
        <taxon>Chitinophagales</taxon>
        <taxon>Chitinophagaceae</taxon>
        <taxon>Chitinophaga</taxon>
    </lineage>
</organism>
<dbReference type="PROSITE" id="PS00943">
    <property type="entry name" value="UBIA"/>
    <property type="match status" value="1"/>
</dbReference>
<feature type="transmembrane region" description="Helical" evidence="9">
    <location>
        <begin position="221"/>
        <end position="243"/>
    </location>
</feature>
<comment type="subcellular location">
    <subcellularLocation>
        <location evidence="9">Cell membrane</location>
        <topology evidence="9">Multi-pass membrane protein</topology>
    </subcellularLocation>
    <subcellularLocation>
        <location evidence="1">Membrane</location>
        <topology evidence="1">Multi-pass membrane protein</topology>
    </subcellularLocation>
</comment>
<comment type="catalytic activity">
    <reaction evidence="8 9">
        <text>heme b + (2E,6E)-farnesyl diphosphate + H2O = Fe(II)-heme o + diphosphate</text>
        <dbReference type="Rhea" id="RHEA:28070"/>
        <dbReference type="ChEBI" id="CHEBI:15377"/>
        <dbReference type="ChEBI" id="CHEBI:33019"/>
        <dbReference type="ChEBI" id="CHEBI:60344"/>
        <dbReference type="ChEBI" id="CHEBI:60530"/>
        <dbReference type="ChEBI" id="CHEBI:175763"/>
        <dbReference type="EC" id="2.5.1.141"/>
    </reaction>
</comment>
<feature type="transmembrane region" description="Helical" evidence="9">
    <location>
        <begin position="280"/>
        <end position="297"/>
    </location>
</feature>
<keyword evidence="7 9" id="KW-0472">Membrane</keyword>
<keyword evidence="2 9" id="KW-1003">Cell membrane</keyword>
<name>A0A1C4B0M4_9BACT</name>
<comment type="function">
    <text evidence="9">Converts heme B (protoheme IX) to heme O by substitution of the vinyl group on carbon 2 of heme B porphyrin ring with a hydroxyethyl farnesyl side group.</text>
</comment>
<evidence type="ECO:0000256" key="9">
    <source>
        <dbReference type="HAMAP-Rule" id="MF_00154"/>
    </source>
</evidence>
<evidence type="ECO:0000256" key="7">
    <source>
        <dbReference type="ARBA" id="ARBA00023136"/>
    </source>
</evidence>
<dbReference type="STRING" id="1335309.GA0116948_102372"/>
<evidence type="ECO:0000256" key="2">
    <source>
        <dbReference type="ARBA" id="ARBA00022475"/>
    </source>
</evidence>
<dbReference type="EC" id="2.5.1.141" evidence="9"/>
<dbReference type="GO" id="GO:0006784">
    <property type="term" value="P:heme A biosynthetic process"/>
    <property type="evidence" value="ECO:0007669"/>
    <property type="project" value="TreeGrafter"/>
</dbReference>
<dbReference type="Proteomes" id="UP000242818">
    <property type="component" value="Unassembled WGS sequence"/>
</dbReference>
<feature type="transmembrane region" description="Helical" evidence="9">
    <location>
        <begin position="179"/>
        <end position="201"/>
    </location>
</feature>
<dbReference type="UniPathway" id="UPA00834">
    <property type="reaction ID" value="UER00712"/>
</dbReference>
<evidence type="ECO:0000256" key="4">
    <source>
        <dbReference type="ARBA" id="ARBA00022692"/>
    </source>
</evidence>
<evidence type="ECO:0000256" key="6">
    <source>
        <dbReference type="ARBA" id="ARBA00023133"/>
    </source>
</evidence>
<comment type="pathway">
    <text evidence="9">Porphyrin-containing compound metabolism; heme O biosynthesis; heme O from protoheme: step 1/1.</text>
</comment>
<evidence type="ECO:0000313" key="10">
    <source>
        <dbReference type="EMBL" id="SCC00423.1"/>
    </source>
</evidence>
<dbReference type="AlphaFoldDB" id="A0A1C4B0M4"/>
<dbReference type="HAMAP" id="MF_00154">
    <property type="entry name" value="CyoE_CtaB"/>
    <property type="match status" value="1"/>
</dbReference>
<dbReference type="PANTHER" id="PTHR43448:SF2">
    <property type="entry name" value="PROTOHEME IX FARNESYLTRANSFERASE, MITOCHONDRIAL"/>
    <property type="match status" value="1"/>
</dbReference>
<dbReference type="Pfam" id="PF01040">
    <property type="entry name" value="UbiA"/>
    <property type="match status" value="1"/>
</dbReference>
<keyword evidence="11" id="KW-1185">Reference proteome</keyword>
<keyword evidence="4 9" id="KW-0812">Transmembrane</keyword>
<gene>
    <name evidence="9" type="primary">ctaB</name>
    <name evidence="10" type="ORF">GA0116948_102372</name>
</gene>
<dbReference type="OrthoDB" id="9814417at2"/>
<reference evidence="10 11" key="1">
    <citation type="submission" date="2016-08" db="EMBL/GenBank/DDBJ databases">
        <authorList>
            <person name="Seilhamer J.J."/>
        </authorList>
    </citation>
    <scope>NUCLEOTIDE SEQUENCE [LARGE SCALE GENOMIC DNA]</scope>
    <source>
        <strain evidence="10 11">A37T2</strain>
    </source>
</reference>
<keyword evidence="3 9" id="KW-0808">Transferase</keyword>
<feature type="transmembrane region" description="Helical" evidence="9">
    <location>
        <begin position="249"/>
        <end position="268"/>
    </location>
</feature>
<feature type="transmembrane region" description="Helical" evidence="9">
    <location>
        <begin position="57"/>
        <end position="77"/>
    </location>
</feature>
<accession>A0A1C4B0M4</accession>
<evidence type="ECO:0000256" key="5">
    <source>
        <dbReference type="ARBA" id="ARBA00022989"/>
    </source>
</evidence>
<dbReference type="PANTHER" id="PTHR43448">
    <property type="entry name" value="PROTOHEME IX FARNESYLTRANSFERASE, MITOCHONDRIAL"/>
    <property type="match status" value="1"/>
</dbReference>
<feature type="transmembrane region" description="Helical" evidence="9">
    <location>
        <begin position="98"/>
        <end position="118"/>
    </location>
</feature>
<dbReference type="NCBIfam" id="TIGR01473">
    <property type="entry name" value="cyoE_ctaB"/>
    <property type="match status" value="1"/>
</dbReference>
<dbReference type="Gene3D" id="1.10.357.140">
    <property type="entry name" value="UbiA prenyltransferase"/>
    <property type="match status" value="1"/>
</dbReference>
<evidence type="ECO:0000256" key="3">
    <source>
        <dbReference type="ARBA" id="ARBA00022679"/>
    </source>
</evidence>
<keyword evidence="6 9" id="KW-0350">Heme biosynthesis</keyword>
<dbReference type="InterPro" id="IPR000537">
    <property type="entry name" value="UbiA_prenyltransferase"/>
</dbReference>
<sequence length="300" mass="32694">MLQENSIKLSSSLAVASRVKDYSQLMKFNLTFMVAFSSVVGYWLAAPKGEFSVIKVLLLFAAGILVTGAANTINQLLERDTDKLMARTSVRPLPTGRVSVQEATVLATVASIGGLLIMGCCFNWLSAGISSVSLIMYGFIYTPWKKWNSLAVLVGAFPGALPPLIGWTAGANAISEGGISLFVIQFIWQFPHFWAIAWLGYKDYEKAGFRLLPSSGGPTRLTALQATMWVLLLFPAGLAPYLLKLCGPYYAGISVAAALYFLYRAIQLLRKCDVPTARKLMFGSYVYLTVTQLAMLADKV</sequence>
<evidence type="ECO:0000313" key="11">
    <source>
        <dbReference type="Proteomes" id="UP000242818"/>
    </source>
</evidence>
<proteinExistence type="inferred from homology"/>
<evidence type="ECO:0000256" key="1">
    <source>
        <dbReference type="ARBA" id="ARBA00004141"/>
    </source>
</evidence>
<comment type="miscellaneous">
    <text evidence="9">Carbon 2 of the heme B porphyrin ring is defined according to the Fischer nomenclature.</text>
</comment>
<feature type="transmembrane region" description="Helical" evidence="9">
    <location>
        <begin position="28"/>
        <end position="45"/>
    </location>
</feature>
<dbReference type="CDD" id="cd13957">
    <property type="entry name" value="PT_UbiA_Cox10"/>
    <property type="match status" value="1"/>
</dbReference>
<dbReference type="InterPro" id="IPR030470">
    <property type="entry name" value="UbiA_prenylTrfase_CS"/>
</dbReference>
<evidence type="ECO:0000256" key="8">
    <source>
        <dbReference type="ARBA" id="ARBA00047690"/>
    </source>
</evidence>